<evidence type="ECO:0000313" key="10">
    <source>
        <dbReference type="EMBL" id="EME43560.1"/>
    </source>
</evidence>
<gene>
    <name evidence="10" type="ORF">DOTSEDRAFT_72809</name>
</gene>
<dbReference type="eggNOG" id="ENOG502RZJR">
    <property type="taxonomic scope" value="Eukaryota"/>
</dbReference>
<keyword evidence="7" id="KW-0788">Thiol protease</keyword>
<dbReference type="Proteomes" id="UP000016933">
    <property type="component" value="Unassembled WGS sequence"/>
</dbReference>
<keyword evidence="6" id="KW-0378">Hydrolase</keyword>
<evidence type="ECO:0000256" key="5">
    <source>
        <dbReference type="ARBA" id="ARBA00022786"/>
    </source>
</evidence>
<evidence type="ECO:0000256" key="7">
    <source>
        <dbReference type="ARBA" id="ARBA00022807"/>
    </source>
</evidence>
<name>M2YNH6_DOTSN</name>
<comment type="catalytic activity">
    <reaction evidence="1">
        <text>Thiol-dependent hydrolysis of ester, thioester, amide, peptide and isopeptide bonds formed by the C-terminal Gly of ubiquitin (a 76-residue protein attached to proteins as an intracellular targeting signal).</text>
        <dbReference type="EC" id="3.4.19.12"/>
    </reaction>
</comment>
<dbReference type="Gene3D" id="3.90.70.10">
    <property type="entry name" value="Cysteine proteinases"/>
    <property type="match status" value="2"/>
</dbReference>
<evidence type="ECO:0000256" key="1">
    <source>
        <dbReference type="ARBA" id="ARBA00000707"/>
    </source>
</evidence>
<keyword evidence="4" id="KW-0645">Protease</keyword>
<dbReference type="GO" id="GO:0005634">
    <property type="term" value="C:nucleus"/>
    <property type="evidence" value="ECO:0007669"/>
    <property type="project" value="UniProtKB-SubCell"/>
</dbReference>
<dbReference type="EMBL" id="KB446540">
    <property type="protein sequence ID" value="EME43560.1"/>
    <property type="molecule type" value="Genomic_DNA"/>
</dbReference>
<proteinExistence type="inferred from homology"/>
<feature type="compositionally biased region" description="Polar residues" evidence="8">
    <location>
        <begin position="673"/>
        <end position="697"/>
    </location>
</feature>
<feature type="compositionally biased region" description="Basic and acidic residues" evidence="8">
    <location>
        <begin position="49"/>
        <end position="60"/>
    </location>
</feature>
<reference evidence="11" key="1">
    <citation type="journal article" date="2012" name="PLoS Genet.">
        <title>The genomes of the fungal plant pathogens Cladosporium fulvum and Dothistroma septosporum reveal adaptation to different hosts and lifestyles but also signatures of common ancestry.</title>
        <authorList>
            <person name="de Wit P.J.G.M."/>
            <person name="van der Burgt A."/>
            <person name="Oekmen B."/>
            <person name="Stergiopoulos I."/>
            <person name="Abd-Elsalam K.A."/>
            <person name="Aerts A.L."/>
            <person name="Bahkali A.H."/>
            <person name="Beenen H.G."/>
            <person name="Chettri P."/>
            <person name="Cox M.P."/>
            <person name="Datema E."/>
            <person name="de Vries R.P."/>
            <person name="Dhillon B."/>
            <person name="Ganley A.R."/>
            <person name="Griffiths S.A."/>
            <person name="Guo Y."/>
            <person name="Hamelin R.C."/>
            <person name="Henrissat B."/>
            <person name="Kabir M.S."/>
            <person name="Jashni M.K."/>
            <person name="Kema G."/>
            <person name="Klaubauf S."/>
            <person name="Lapidus A."/>
            <person name="Levasseur A."/>
            <person name="Lindquist E."/>
            <person name="Mehrabi R."/>
            <person name="Ohm R.A."/>
            <person name="Owen T.J."/>
            <person name="Salamov A."/>
            <person name="Schwelm A."/>
            <person name="Schijlen E."/>
            <person name="Sun H."/>
            <person name="van den Burg H.A."/>
            <person name="van Ham R.C.H.J."/>
            <person name="Zhang S."/>
            <person name="Goodwin S.B."/>
            <person name="Grigoriev I.V."/>
            <person name="Collemare J."/>
            <person name="Bradshaw R.E."/>
        </authorList>
    </citation>
    <scope>NUCLEOTIDE SEQUENCE [LARGE SCALE GENOMIC DNA]</scope>
    <source>
        <strain evidence="11">NZE10 / CBS 128990</strain>
    </source>
</reference>
<dbReference type="STRING" id="675120.M2YNH6"/>
<feature type="domain" description="USP" evidence="9">
    <location>
        <begin position="125"/>
        <end position="573"/>
    </location>
</feature>
<dbReference type="GO" id="GO:0006508">
    <property type="term" value="P:proteolysis"/>
    <property type="evidence" value="ECO:0007669"/>
    <property type="project" value="UniProtKB-KW"/>
</dbReference>
<sequence>MSGVHRFLSRREKKNPRHASPHHRDKFGSNPPPPDDKSDHFGGVFSIEDDPKVKPDKEEEREIQGVLERLRVHGGIKTMVESNARYALRVVSPKGNGEEAYKLLMLLQDTYDGIVVPYSPHTKLLGAVNRDGVTCYLDALLFAMFARLDSFEAMLYDNFDDVPRRKLAGLLRLWVNMLRTGKLITTDITRRMQESLVACGWDGASKREQQDPSEAFTFITGQLELPLLTLKMDLHHAGKEDPQDDHKFVNERLLEVAILDQPIEGSNVITLEDCLEHYFNNRIEVKRHMENQRRNTLKSAKASDIRDRNMWPTEMEKDSDLHVEVAEIGSASDTPMVQTPVTEMPMPPFATKDPLERVRPIAGRKRGDSIFSQRKVILEGIDPEKGKQDDGGLPEITERKLSTRTEVLMPAWQFFKLLPWYTDHMPTSDAQVAQHFSKKRPVLGICLKRYAFTNQGQPTRLDTYVDIPLEIQVPNFVSDEHMQDEGPLVGNFRLLLQSVVCHRGVSTHSGHYICLTRGSAVNAADSRRSSSDSDEIEDPWMRFDDLAKERITYVNIREALKQETPYLLFYQVQPIGDDGHSIHELPSYAEATSRSQSDLVLSEKPSLNEQLSSENVLEQVPSNAISLGDRMGSETTDWAANASGRPSLDISTALEDPRGRRSLQGDERRRSVTIDTSSYAGSIAGSIQTDPTASIPSTPADENPPNEKIGSGFLGVANMLSNTRRGSKPSNSKSKSRPTSAGPDANGSRFSLNMTKLTQRISRNSESHDKPPGTTSDPVVMPEEAPATATVTEVVPDDQVSTSEKGSVGHIEAPSRESVDTLSTDTKTLKQSVASETRPLTRKEREILKREKRKSKKHGEEDRDCVVM</sequence>
<organism evidence="10 11">
    <name type="scientific">Dothistroma septosporum (strain NZE10 / CBS 128990)</name>
    <name type="common">Red band needle blight fungus</name>
    <name type="synonym">Mycosphaerella pini</name>
    <dbReference type="NCBI Taxonomy" id="675120"/>
    <lineage>
        <taxon>Eukaryota</taxon>
        <taxon>Fungi</taxon>
        <taxon>Dikarya</taxon>
        <taxon>Ascomycota</taxon>
        <taxon>Pezizomycotina</taxon>
        <taxon>Dothideomycetes</taxon>
        <taxon>Dothideomycetidae</taxon>
        <taxon>Mycosphaerellales</taxon>
        <taxon>Mycosphaerellaceae</taxon>
        <taxon>Dothistroma</taxon>
    </lineage>
</organism>
<accession>M2YNH6</accession>
<evidence type="ECO:0000256" key="6">
    <source>
        <dbReference type="ARBA" id="ARBA00022801"/>
    </source>
</evidence>
<feature type="compositionally biased region" description="Polar residues" evidence="8">
    <location>
        <begin position="820"/>
        <end position="835"/>
    </location>
</feature>
<keyword evidence="11" id="KW-1185">Reference proteome</keyword>
<dbReference type="GO" id="GO:0016579">
    <property type="term" value="P:protein deubiquitination"/>
    <property type="evidence" value="ECO:0007669"/>
    <property type="project" value="InterPro"/>
</dbReference>
<feature type="compositionally biased region" description="Basic and acidic residues" evidence="8">
    <location>
        <begin position="839"/>
        <end position="849"/>
    </location>
</feature>
<feature type="compositionally biased region" description="Basic and acidic residues" evidence="8">
    <location>
        <begin position="655"/>
        <end position="672"/>
    </location>
</feature>
<dbReference type="AlphaFoldDB" id="M2YNH6"/>
<dbReference type="PANTHER" id="PTHR24006:SF722">
    <property type="entry name" value="UBIQUITIN CARBOXYL-TERMINAL HYDROLASE 48"/>
    <property type="match status" value="1"/>
</dbReference>
<comment type="similarity">
    <text evidence="2">Belongs to the peptidase C19 family.</text>
</comment>
<evidence type="ECO:0000259" key="9">
    <source>
        <dbReference type="PROSITE" id="PS50235"/>
    </source>
</evidence>
<evidence type="ECO:0000256" key="3">
    <source>
        <dbReference type="ARBA" id="ARBA00012759"/>
    </source>
</evidence>
<evidence type="ECO:0000313" key="11">
    <source>
        <dbReference type="Proteomes" id="UP000016933"/>
    </source>
</evidence>
<dbReference type="PROSITE" id="PS50235">
    <property type="entry name" value="USP_3"/>
    <property type="match status" value="1"/>
</dbReference>
<dbReference type="HOGENOM" id="CLU_009919_1_1_1"/>
<dbReference type="InterPro" id="IPR028889">
    <property type="entry name" value="USP"/>
</dbReference>
<feature type="compositionally biased region" description="Polar residues" evidence="8">
    <location>
        <begin position="748"/>
        <end position="762"/>
    </location>
</feature>
<dbReference type="InterPro" id="IPR050164">
    <property type="entry name" value="Peptidase_C19"/>
</dbReference>
<evidence type="ECO:0000256" key="8">
    <source>
        <dbReference type="SAM" id="MobiDB-lite"/>
    </source>
</evidence>
<dbReference type="EC" id="3.4.19.12" evidence="3"/>
<evidence type="ECO:0000256" key="2">
    <source>
        <dbReference type="ARBA" id="ARBA00009085"/>
    </source>
</evidence>
<evidence type="ECO:0000256" key="4">
    <source>
        <dbReference type="ARBA" id="ARBA00022670"/>
    </source>
</evidence>
<dbReference type="OrthoDB" id="6287070at2759"/>
<dbReference type="PANTHER" id="PTHR24006">
    <property type="entry name" value="UBIQUITIN CARBOXYL-TERMINAL HYDROLASE"/>
    <property type="match status" value="1"/>
</dbReference>
<dbReference type="GO" id="GO:0005829">
    <property type="term" value="C:cytosol"/>
    <property type="evidence" value="ECO:0007669"/>
    <property type="project" value="TreeGrafter"/>
</dbReference>
<feature type="compositionally biased region" description="Basic and acidic residues" evidence="8">
    <location>
        <begin position="858"/>
        <end position="868"/>
    </location>
</feature>
<feature type="compositionally biased region" description="Basic residues" evidence="8">
    <location>
        <begin position="7"/>
        <end position="25"/>
    </location>
</feature>
<feature type="region of interest" description="Disordered" evidence="8">
    <location>
        <begin position="635"/>
        <end position="868"/>
    </location>
</feature>
<dbReference type="SUPFAM" id="SSF54001">
    <property type="entry name" value="Cysteine proteinases"/>
    <property type="match status" value="1"/>
</dbReference>
<dbReference type="InterPro" id="IPR038765">
    <property type="entry name" value="Papain-like_cys_pep_sf"/>
</dbReference>
<dbReference type="GO" id="GO:0004843">
    <property type="term" value="F:cysteine-type deubiquitinase activity"/>
    <property type="evidence" value="ECO:0007669"/>
    <property type="project" value="UniProtKB-EC"/>
</dbReference>
<dbReference type="OMA" id="AECGWED"/>
<protein>
    <recommendedName>
        <fullName evidence="3">ubiquitinyl hydrolase 1</fullName>
        <ecNumber evidence="3">3.4.19.12</ecNumber>
    </recommendedName>
</protein>
<feature type="region of interest" description="Disordered" evidence="8">
    <location>
        <begin position="1"/>
        <end position="60"/>
    </location>
</feature>
<keyword evidence="5" id="KW-0833">Ubl conjugation pathway</keyword>
<dbReference type="Pfam" id="PF00443">
    <property type="entry name" value="UCH"/>
    <property type="match status" value="1"/>
</dbReference>
<dbReference type="InterPro" id="IPR001394">
    <property type="entry name" value="Peptidase_C19_UCH"/>
</dbReference>
<feature type="compositionally biased region" description="Low complexity" evidence="8">
    <location>
        <begin position="728"/>
        <end position="740"/>
    </location>
</feature>
<reference evidence="10 11" key="2">
    <citation type="journal article" date="2012" name="PLoS Pathog.">
        <title>Diverse lifestyles and strategies of plant pathogenesis encoded in the genomes of eighteen Dothideomycetes fungi.</title>
        <authorList>
            <person name="Ohm R.A."/>
            <person name="Feau N."/>
            <person name="Henrissat B."/>
            <person name="Schoch C.L."/>
            <person name="Horwitz B.A."/>
            <person name="Barry K.W."/>
            <person name="Condon B.J."/>
            <person name="Copeland A.C."/>
            <person name="Dhillon B."/>
            <person name="Glaser F."/>
            <person name="Hesse C.N."/>
            <person name="Kosti I."/>
            <person name="LaButti K."/>
            <person name="Lindquist E.A."/>
            <person name="Lucas S."/>
            <person name="Salamov A.A."/>
            <person name="Bradshaw R.E."/>
            <person name="Ciuffetti L."/>
            <person name="Hamelin R.C."/>
            <person name="Kema G.H.J."/>
            <person name="Lawrence C."/>
            <person name="Scott J.A."/>
            <person name="Spatafora J.W."/>
            <person name="Turgeon B.G."/>
            <person name="de Wit P.J.G.M."/>
            <person name="Zhong S."/>
            <person name="Goodwin S.B."/>
            <person name="Grigoriev I.V."/>
        </authorList>
    </citation>
    <scope>NUCLEOTIDE SEQUENCE [LARGE SCALE GENOMIC DNA]</scope>
    <source>
        <strain evidence="11">NZE10 / CBS 128990</strain>
    </source>
</reference>